<name>A0A2W1NR88_9FLAO</name>
<dbReference type="InterPro" id="IPR019587">
    <property type="entry name" value="Polyketide_cyclase/dehydratase"/>
</dbReference>
<dbReference type="Proteomes" id="UP000249248">
    <property type="component" value="Unassembled WGS sequence"/>
</dbReference>
<keyword evidence="3" id="KW-1185">Reference proteome</keyword>
<evidence type="ECO:0000313" key="2">
    <source>
        <dbReference type="EMBL" id="PZE18122.1"/>
    </source>
</evidence>
<protein>
    <recommendedName>
        <fullName evidence="4">SRPBCC family protein</fullName>
    </recommendedName>
</protein>
<organism evidence="2 3">
    <name type="scientific">Putridiphycobacter roseus</name>
    <dbReference type="NCBI Taxonomy" id="2219161"/>
    <lineage>
        <taxon>Bacteria</taxon>
        <taxon>Pseudomonadati</taxon>
        <taxon>Bacteroidota</taxon>
        <taxon>Flavobacteriia</taxon>
        <taxon>Flavobacteriales</taxon>
        <taxon>Crocinitomicaceae</taxon>
        <taxon>Putridiphycobacter</taxon>
    </lineage>
</organism>
<evidence type="ECO:0008006" key="4">
    <source>
        <dbReference type="Google" id="ProtNLM"/>
    </source>
</evidence>
<gene>
    <name evidence="2" type="ORF">DNU06_05765</name>
</gene>
<dbReference type="OrthoDB" id="9807923at2"/>
<evidence type="ECO:0000313" key="3">
    <source>
        <dbReference type="Proteomes" id="UP000249248"/>
    </source>
</evidence>
<dbReference type="EMBL" id="QKSB01000002">
    <property type="protein sequence ID" value="PZE18122.1"/>
    <property type="molecule type" value="Genomic_DNA"/>
</dbReference>
<dbReference type="AlphaFoldDB" id="A0A2W1NR88"/>
<accession>A0A2W1NR88</accession>
<dbReference type="CDD" id="cd07812">
    <property type="entry name" value="SRPBCC"/>
    <property type="match status" value="1"/>
</dbReference>
<comment type="caution">
    <text evidence="2">The sequence shown here is derived from an EMBL/GenBank/DDBJ whole genome shotgun (WGS) entry which is preliminary data.</text>
</comment>
<dbReference type="InterPro" id="IPR023393">
    <property type="entry name" value="START-like_dom_sf"/>
</dbReference>
<reference evidence="2 3" key="1">
    <citation type="submission" date="2018-06" db="EMBL/GenBank/DDBJ databases">
        <title>The draft genome sequence of Crocinitomix sp. SM1701.</title>
        <authorList>
            <person name="Zhang X."/>
        </authorList>
    </citation>
    <scope>NUCLEOTIDE SEQUENCE [LARGE SCALE GENOMIC DNA]</scope>
    <source>
        <strain evidence="2 3">SM1701</strain>
    </source>
</reference>
<dbReference type="SUPFAM" id="SSF55961">
    <property type="entry name" value="Bet v1-like"/>
    <property type="match status" value="1"/>
</dbReference>
<dbReference type="RefSeq" id="WP_111062275.1">
    <property type="nucleotide sequence ID" value="NZ_JBHUCU010000002.1"/>
</dbReference>
<dbReference type="Gene3D" id="3.30.530.20">
    <property type="match status" value="1"/>
</dbReference>
<feature type="signal peptide" evidence="1">
    <location>
        <begin position="1"/>
        <end position="19"/>
    </location>
</feature>
<feature type="chain" id="PRO_5016048907" description="SRPBCC family protein" evidence="1">
    <location>
        <begin position="20"/>
        <end position="195"/>
    </location>
</feature>
<proteinExistence type="predicted"/>
<dbReference type="Pfam" id="PF10604">
    <property type="entry name" value="Polyketide_cyc2"/>
    <property type="match status" value="1"/>
</dbReference>
<sequence>MKVITTLIICLFISTQVKAQSEEAMVESQQKETVFYKKKMVPKGEVFVEEAPVFFTQSILIHAPVEKIWDIIDDTPNFTKWFPGLLMGKMVDPSNKGLGARRIAETKNFNYYEEVIAYEKYKKWGFTMIESNSGAFKSITEMLYFKAVDANTTEVIYKGGYEPKGIFKLMKGIIAKNVIKAWDAALVSLKEYAEG</sequence>
<keyword evidence="1" id="KW-0732">Signal</keyword>
<evidence type="ECO:0000256" key="1">
    <source>
        <dbReference type="SAM" id="SignalP"/>
    </source>
</evidence>